<dbReference type="EMBL" id="UYYG01000002">
    <property type="protein sequence ID" value="VDN50376.1"/>
    <property type="molecule type" value="Genomic_DNA"/>
</dbReference>
<evidence type="ECO:0000313" key="4">
    <source>
        <dbReference type="WBParaSite" id="DME_0000348301-mRNA-1"/>
    </source>
</evidence>
<dbReference type="Proteomes" id="UP000038040">
    <property type="component" value="Unplaced"/>
</dbReference>
<evidence type="ECO:0000313" key="2">
    <source>
        <dbReference type="Proteomes" id="UP000038040"/>
    </source>
</evidence>
<name>A0A0N4U8U6_DRAME</name>
<organism evidence="2 4">
    <name type="scientific">Dracunculus medinensis</name>
    <name type="common">Guinea worm</name>
    <dbReference type="NCBI Taxonomy" id="318479"/>
    <lineage>
        <taxon>Eukaryota</taxon>
        <taxon>Metazoa</taxon>
        <taxon>Ecdysozoa</taxon>
        <taxon>Nematoda</taxon>
        <taxon>Chromadorea</taxon>
        <taxon>Rhabditida</taxon>
        <taxon>Spirurina</taxon>
        <taxon>Dracunculoidea</taxon>
        <taxon>Dracunculidae</taxon>
        <taxon>Dracunculus</taxon>
    </lineage>
</organism>
<accession>A0A0N4U8U6</accession>
<keyword evidence="3" id="KW-1185">Reference proteome</keyword>
<sequence>MTYKILSFALNKNQKRGDKERFSYPSGKKCLGGGGGGCGCGCPQTGCHQAAPEPKGGYAVPPALPPVTGGGGGYAKGPAGGYAGPQYGGGGGGAQIHRRRNQLFGLIISTNTATAVLRKHQYFSHYDQRQYKWIRLSLDLFLEILFMLMMLVGCSYACLSTQCCPAPPCGSTPHCGGGGGKYIVASGGGYAAPPPVGYAARGYATG</sequence>
<dbReference type="AlphaFoldDB" id="A0A0N4U8U6"/>
<reference evidence="4" key="1">
    <citation type="submission" date="2017-02" db="UniProtKB">
        <authorList>
            <consortium name="WormBaseParasite"/>
        </authorList>
    </citation>
    <scope>IDENTIFICATION</scope>
</reference>
<dbReference type="WBParaSite" id="DME_0000348301-mRNA-1">
    <property type="protein sequence ID" value="DME_0000348301-mRNA-1"/>
    <property type="gene ID" value="DME_0000348301"/>
</dbReference>
<protein>
    <submittedName>
        <fullName evidence="4">CX domain-containing protein</fullName>
    </submittedName>
</protein>
<dbReference type="Proteomes" id="UP000274756">
    <property type="component" value="Unassembled WGS sequence"/>
</dbReference>
<reference evidence="1 3" key="2">
    <citation type="submission" date="2018-11" db="EMBL/GenBank/DDBJ databases">
        <authorList>
            <consortium name="Pathogen Informatics"/>
        </authorList>
    </citation>
    <scope>NUCLEOTIDE SEQUENCE [LARGE SCALE GENOMIC DNA]</scope>
</reference>
<evidence type="ECO:0000313" key="1">
    <source>
        <dbReference type="EMBL" id="VDN50376.1"/>
    </source>
</evidence>
<gene>
    <name evidence="1" type="ORF">DME_LOCUS349</name>
</gene>
<evidence type="ECO:0000313" key="3">
    <source>
        <dbReference type="Proteomes" id="UP000274756"/>
    </source>
</evidence>
<proteinExistence type="predicted"/>